<evidence type="ECO:0000313" key="3">
    <source>
        <dbReference type="EMBL" id="TYL72709.1"/>
    </source>
</evidence>
<dbReference type="Proteomes" id="UP000324853">
    <property type="component" value="Unassembled WGS sequence"/>
</dbReference>
<name>A0A5S4W0L1_9BRAD</name>
<gene>
    <name evidence="3" type="ORF">FXB38_38105</name>
</gene>
<feature type="chain" id="PRO_5024392707" evidence="2">
    <location>
        <begin position="22"/>
        <end position="160"/>
    </location>
</feature>
<accession>A0A5S4W0L1</accession>
<dbReference type="EMBL" id="VSSR01000082">
    <property type="protein sequence ID" value="TYL72709.1"/>
    <property type="molecule type" value="Genomic_DNA"/>
</dbReference>
<sequence>MRASAVALALLLLLSPRIGHAAEARPQGKNCDLAEPPAGAGEDTAHGMAMRIYPRAKDIGPDYSGCQLTMLQIKEKWFVLSYTEVVAGDPIRIWSEHDPDPRKRACRFKAGKLVSGSEDICPAPEFLLSRSLPPGCAPVTGEQASRGEPGTPRPARCDYD</sequence>
<keyword evidence="4" id="KW-1185">Reference proteome</keyword>
<reference evidence="3 4" key="1">
    <citation type="submission" date="2019-08" db="EMBL/GenBank/DDBJ databases">
        <title>Bradyrhizobium hipponensis sp. nov., a rhizobium isolated from a Lupinus angustifolius root nodule in Tunisia.</title>
        <authorList>
            <person name="Off K."/>
            <person name="Rejili M."/>
            <person name="Mars M."/>
            <person name="Brachmann A."/>
            <person name="Marin M."/>
        </authorList>
    </citation>
    <scope>NUCLEOTIDE SEQUENCE [LARGE SCALE GENOMIC DNA]</scope>
    <source>
        <strain evidence="3 4">CTAW11</strain>
    </source>
</reference>
<evidence type="ECO:0000256" key="2">
    <source>
        <dbReference type="SAM" id="SignalP"/>
    </source>
</evidence>
<protein>
    <submittedName>
        <fullName evidence="3">Uncharacterized protein</fullName>
    </submittedName>
</protein>
<organism evidence="3 4">
    <name type="scientific">Bradyrhizobium cytisi</name>
    <dbReference type="NCBI Taxonomy" id="515489"/>
    <lineage>
        <taxon>Bacteria</taxon>
        <taxon>Pseudomonadati</taxon>
        <taxon>Pseudomonadota</taxon>
        <taxon>Alphaproteobacteria</taxon>
        <taxon>Hyphomicrobiales</taxon>
        <taxon>Nitrobacteraceae</taxon>
        <taxon>Bradyrhizobium</taxon>
    </lineage>
</organism>
<comment type="caution">
    <text evidence="3">The sequence shown here is derived from an EMBL/GenBank/DDBJ whole genome shotgun (WGS) entry which is preliminary data.</text>
</comment>
<dbReference type="OrthoDB" id="9155835at2"/>
<feature type="region of interest" description="Disordered" evidence="1">
    <location>
        <begin position="137"/>
        <end position="160"/>
    </location>
</feature>
<evidence type="ECO:0000256" key="1">
    <source>
        <dbReference type="SAM" id="MobiDB-lite"/>
    </source>
</evidence>
<dbReference type="AlphaFoldDB" id="A0A5S4W0L1"/>
<feature type="signal peptide" evidence="2">
    <location>
        <begin position="1"/>
        <end position="21"/>
    </location>
</feature>
<keyword evidence="2" id="KW-0732">Signal</keyword>
<dbReference type="RefSeq" id="WP_148756074.1">
    <property type="nucleotide sequence ID" value="NZ_VSSR01000082.1"/>
</dbReference>
<proteinExistence type="predicted"/>
<evidence type="ECO:0000313" key="4">
    <source>
        <dbReference type="Proteomes" id="UP000324853"/>
    </source>
</evidence>